<keyword evidence="1" id="KW-0677">Repeat</keyword>
<dbReference type="FunFam" id="3.10.260.10:FF:000001">
    <property type="entry name" value="APSES transcription factor (MbpA)"/>
    <property type="match status" value="1"/>
</dbReference>
<dbReference type="InterPro" id="IPR018004">
    <property type="entry name" value="KilA/APSES_HTH"/>
</dbReference>
<sequence>MSHLSPDFMQTHFASSSPAAAAAASSSSAAAAAALQHHASQPLQHATAASHPQQQHPFPNPFSMNNNHHHHHLHQLQIPAFSRLAKGSAGSGLGGGNNNTLGGTASSSGGGGPPTSPSSPLLGVSPRNIYSQDDGGADADDDNDSSRQQTRPGTPSSSLSHSSHLLHHTPHHLHHHHHSSNHHGLGAGAGASASSHNSSSSRPASPSIAATPQPPPPASAPAATPGGPPVLDGTEIYAAVYSGIGVYETMANSVAVMRRKSDGYLNATQILKVAGVDKGRRTKILDKEVMTGEHEKVQGGYGKYQGTWVPFQRGVQLAVQYGVENLLQPLFDFAFPLPGRSDHTPTKEQVYAANRDLMKQRALASGGTASTSKSSGSGTELRKRKMTTRPNKRMAEVVDGSDLADDESATAAAAAAAGVGSARGGTATSSPPAPSNKRLKGESSSSSSQAASSATAAAANSNHNASVDAYPETNAEKYRAMLMAMFVHEDPLYIPDILSGPTLPTDLDLDIVIDEQGHTSLHWAAALARVNVVRVLLQKGADIRSANNDGETALIRAVRVTNNYDTQTFPELLDLLHPVLHHVDAKHRTVLHHIALTAAMEGRVAASRYYVECFLEWVARHGGNFSAIVDVQDSAGDTALNVAARIGNRNLVEQLMDVGADATLENRAGLRPMDFGCEDIFAPRMMMMMGAGQNGGAGPNNNGMMMMDGGAGGPAQQHNEMMMMMDRGAAQQQQQQQPVPGEHTSRVVFPSIRTDEEDAALALSAVASATKGREIASAVQQMVDEMSTTFTDEMKLKAEQLDEVRNQLRLVTRELSEVRKQNHVLRRENSAMPDMVARIRGLEQVLGEEMARAAAVASAAASNNAANGADGNGGGSGSGGVGGMVSFLSSGYAAAAAVGHQVEGGGMVAEAGTGDESTTTTQAQQLAHLRSKLAEKEQLERMLRSEIIRLRCDAAAIDPNPSNNNNNITTSAPDDSRPSTTPSVAAATTTTTPLIPAPASAYRSTTQAASRTEMGCKKIIAACCRVGVEQVDELLGPLLTAVESDADVDVGAVAAFMMSVKRKEGRV</sequence>
<dbReference type="SMART" id="SM00248">
    <property type="entry name" value="ANK"/>
    <property type="match status" value="2"/>
</dbReference>
<feature type="coiled-coil region" evidence="4">
    <location>
        <begin position="794"/>
        <end position="828"/>
    </location>
</feature>
<evidence type="ECO:0000256" key="1">
    <source>
        <dbReference type="ARBA" id="ARBA00022737"/>
    </source>
</evidence>
<dbReference type="GO" id="GO:0001228">
    <property type="term" value="F:DNA-binding transcription activator activity, RNA polymerase II-specific"/>
    <property type="evidence" value="ECO:0007669"/>
    <property type="project" value="UniProtKB-ARBA"/>
</dbReference>
<feature type="compositionally biased region" description="Low complexity" evidence="5">
    <location>
        <begin position="362"/>
        <end position="379"/>
    </location>
</feature>
<evidence type="ECO:0000256" key="2">
    <source>
        <dbReference type="ARBA" id="ARBA00023043"/>
    </source>
</evidence>
<organism evidence="7 8">
    <name type="scientific">Geranomyces variabilis</name>
    <dbReference type="NCBI Taxonomy" id="109894"/>
    <lineage>
        <taxon>Eukaryota</taxon>
        <taxon>Fungi</taxon>
        <taxon>Fungi incertae sedis</taxon>
        <taxon>Chytridiomycota</taxon>
        <taxon>Chytridiomycota incertae sedis</taxon>
        <taxon>Chytridiomycetes</taxon>
        <taxon>Spizellomycetales</taxon>
        <taxon>Powellomycetaceae</taxon>
        <taxon>Geranomyces</taxon>
    </lineage>
</organism>
<feature type="repeat" description="ANK" evidence="3">
    <location>
        <begin position="635"/>
        <end position="667"/>
    </location>
</feature>
<feature type="repeat" description="ANK" evidence="3">
    <location>
        <begin position="516"/>
        <end position="548"/>
    </location>
</feature>
<proteinExistence type="predicted"/>
<evidence type="ECO:0000256" key="5">
    <source>
        <dbReference type="SAM" id="MobiDB-lite"/>
    </source>
</evidence>
<dbReference type="SUPFAM" id="SSF48403">
    <property type="entry name" value="Ankyrin repeat"/>
    <property type="match status" value="1"/>
</dbReference>
<dbReference type="Pfam" id="PF13637">
    <property type="entry name" value="Ank_4"/>
    <property type="match status" value="1"/>
</dbReference>
<dbReference type="SMART" id="SM01252">
    <property type="entry name" value="KilA-N"/>
    <property type="match status" value="1"/>
</dbReference>
<feature type="region of interest" description="Disordered" evidence="5">
    <location>
        <begin position="362"/>
        <end position="403"/>
    </location>
</feature>
<feature type="region of interest" description="Disordered" evidence="5">
    <location>
        <begin position="33"/>
        <end position="227"/>
    </location>
</feature>
<dbReference type="PROSITE" id="PS50297">
    <property type="entry name" value="ANK_REP_REGION"/>
    <property type="match status" value="2"/>
</dbReference>
<dbReference type="InterPro" id="IPR036887">
    <property type="entry name" value="HTH_APSES_sf"/>
</dbReference>
<keyword evidence="2 3" id="KW-0040">ANK repeat</keyword>
<feature type="region of interest" description="Disordered" evidence="5">
    <location>
        <begin position="958"/>
        <end position="990"/>
    </location>
</feature>
<dbReference type="Gene3D" id="3.10.260.10">
    <property type="entry name" value="Transcription regulator HTH, APSES-type DNA-binding domain"/>
    <property type="match status" value="1"/>
</dbReference>
<comment type="caution">
    <text evidence="7">The sequence shown here is derived from an EMBL/GenBank/DDBJ whole genome shotgun (WGS) entry which is preliminary data.</text>
</comment>
<dbReference type="PROSITE" id="PS50088">
    <property type="entry name" value="ANK_REPEAT"/>
    <property type="match status" value="2"/>
</dbReference>
<feature type="region of interest" description="Disordered" evidence="5">
    <location>
        <begin position="419"/>
        <end position="468"/>
    </location>
</feature>
<feature type="compositionally biased region" description="Low complexity" evidence="5">
    <location>
        <begin position="33"/>
        <end position="66"/>
    </location>
</feature>
<evidence type="ECO:0000313" key="7">
    <source>
        <dbReference type="EMBL" id="KAJ3171391.1"/>
    </source>
</evidence>
<feature type="compositionally biased region" description="Low complexity" evidence="5">
    <location>
        <begin position="443"/>
        <end position="466"/>
    </location>
</feature>
<dbReference type="Pfam" id="PF04383">
    <property type="entry name" value="KilA-N"/>
    <property type="match status" value="1"/>
</dbReference>
<dbReference type="EMBL" id="JADGJQ010000086">
    <property type="protein sequence ID" value="KAJ3171391.1"/>
    <property type="molecule type" value="Genomic_DNA"/>
</dbReference>
<feature type="domain" description="HTH APSES-type" evidence="6">
    <location>
        <begin position="236"/>
        <end position="344"/>
    </location>
</feature>
<keyword evidence="8" id="KW-1185">Reference proteome</keyword>
<dbReference type="AlphaFoldDB" id="A0AAD5TEL7"/>
<accession>A0AAD5TEL7</accession>
<dbReference type="InterPro" id="IPR003163">
    <property type="entry name" value="Tscrpt_reg_HTH_APSES-type"/>
</dbReference>
<dbReference type="InterPro" id="IPR051642">
    <property type="entry name" value="SWI6-like"/>
</dbReference>
<evidence type="ECO:0000256" key="3">
    <source>
        <dbReference type="PROSITE-ProRule" id="PRU00023"/>
    </source>
</evidence>
<dbReference type="PANTHER" id="PTHR43828:SF3">
    <property type="entry name" value="CHROMO DOMAIN-CONTAINING PROTEIN"/>
    <property type="match status" value="1"/>
</dbReference>
<name>A0AAD5TEL7_9FUNG</name>
<keyword evidence="4" id="KW-0175">Coiled coil</keyword>
<feature type="compositionally biased region" description="Low complexity" evidence="5">
    <location>
        <begin position="419"/>
        <end position="430"/>
    </location>
</feature>
<evidence type="ECO:0000313" key="8">
    <source>
        <dbReference type="Proteomes" id="UP001212152"/>
    </source>
</evidence>
<dbReference type="GO" id="GO:0033309">
    <property type="term" value="C:SBF transcription complex"/>
    <property type="evidence" value="ECO:0007669"/>
    <property type="project" value="TreeGrafter"/>
</dbReference>
<dbReference type="PROSITE" id="PS51299">
    <property type="entry name" value="HTH_APSES"/>
    <property type="match status" value="1"/>
</dbReference>
<dbReference type="InterPro" id="IPR002110">
    <property type="entry name" value="Ankyrin_rpt"/>
</dbReference>
<feature type="compositionally biased region" description="Low complexity" evidence="5">
    <location>
        <begin position="190"/>
        <end position="211"/>
    </location>
</feature>
<dbReference type="Proteomes" id="UP001212152">
    <property type="component" value="Unassembled WGS sequence"/>
</dbReference>
<dbReference type="GO" id="GO:0030907">
    <property type="term" value="C:MBF transcription complex"/>
    <property type="evidence" value="ECO:0007669"/>
    <property type="project" value="TreeGrafter"/>
</dbReference>
<dbReference type="SUPFAM" id="SSF54616">
    <property type="entry name" value="DNA-binding domain of Mlu1-box binding protein MBP1"/>
    <property type="match status" value="1"/>
</dbReference>
<feature type="compositionally biased region" description="Basic residues" evidence="5">
    <location>
        <begin position="382"/>
        <end position="392"/>
    </location>
</feature>
<dbReference type="PANTHER" id="PTHR43828">
    <property type="entry name" value="ASPARAGINASE"/>
    <property type="match status" value="1"/>
</dbReference>
<evidence type="ECO:0000259" key="6">
    <source>
        <dbReference type="PROSITE" id="PS51299"/>
    </source>
</evidence>
<feature type="compositionally biased region" description="Low complexity" evidence="5">
    <location>
        <begin position="151"/>
        <end position="163"/>
    </location>
</feature>
<dbReference type="Gene3D" id="1.25.40.20">
    <property type="entry name" value="Ankyrin repeat-containing domain"/>
    <property type="match status" value="1"/>
</dbReference>
<gene>
    <name evidence="7" type="primary">SWI6_2</name>
    <name evidence="7" type="ORF">HDU87_008349</name>
</gene>
<feature type="compositionally biased region" description="Basic residues" evidence="5">
    <location>
        <begin position="164"/>
        <end position="181"/>
    </location>
</feature>
<feature type="compositionally biased region" description="Low complexity" evidence="5">
    <location>
        <begin position="98"/>
        <end position="107"/>
    </location>
</feature>
<protein>
    <submittedName>
        <fullName evidence="7">Transcriptional regulator swi6</fullName>
    </submittedName>
</protein>
<dbReference type="GO" id="GO:0003677">
    <property type="term" value="F:DNA binding"/>
    <property type="evidence" value="ECO:0007669"/>
    <property type="project" value="InterPro"/>
</dbReference>
<evidence type="ECO:0000256" key="4">
    <source>
        <dbReference type="SAM" id="Coils"/>
    </source>
</evidence>
<dbReference type="InterPro" id="IPR036770">
    <property type="entry name" value="Ankyrin_rpt-contain_sf"/>
</dbReference>
<reference evidence="7" key="1">
    <citation type="submission" date="2020-05" db="EMBL/GenBank/DDBJ databases">
        <title>Phylogenomic resolution of chytrid fungi.</title>
        <authorList>
            <person name="Stajich J.E."/>
            <person name="Amses K."/>
            <person name="Simmons R."/>
            <person name="Seto K."/>
            <person name="Myers J."/>
            <person name="Bonds A."/>
            <person name="Quandt C.A."/>
            <person name="Barry K."/>
            <person name="Liu P."/>
            <person name="Grigoriev I."/>
            <person name="Longcore J.E."/>
            <person name="James T.Y."/>
        </authorList>
    </citation>
    <scope>NUCLEOTIDE SEQUENCE</scope>
    <source>
        <strain evidence="7">JEL0379</strain>
    </source>
</reference>